<proteinExistence type="predicted"/>
<dbReference type="PANTHER" id="PTHR33095">
    <property type="entry name" value="OS07G0619500 PROTEIN"/>
    <property type="match status" value="1"/>
</dbReference>
<feature type="compositionally biased region" description="Polar residues" evidence="1">
    <location>
        <begin position="114"/>
        <end position="141"/>
    </location>
</feature>
<feature type="region of interest" description="Disordered" evidence="1">
    <location>
        <begin position="114"/>
        <end position="241"/>
    </location>
</feature>
<evidence type="ECO:0000313" key="2">
    <source>
        <dbReference type="EMBL" id="OVA01768.1"/>
    </source>
</evidence>
<dbReference type="PANTHER" id="PTHR33095:SF81">
    <property type="entry name" value="OS07G0619500 PROTEIN"/>
    <property type="match status" value="1"/>
</dbReference>
<comment type="caution">
    <text evidence="2">The sequence shown here is derived from an EMBL/GenBank/DDBJ whole genome shotgun (WGS) entry which is preliminary data.</text>
</comment>
<evidence type="ECO:0000313" key="3">
    <source>
        <dbReference type="Proteomes" id="UP000195402"/>
    </source>
</evidence>
<name>A0A200PU79_MACCD</name>
<feature type="compositionally biased region" description="Polar residues" evidence="1">
    <location>
        <begin position="181"/>
        <end position="191"/>
    </location>
</feature>
<dbReference type="InParanoid" id="A0A200PU79"/>
<feature type="compositionally biased region" description="Basic and acidic residues" evidence="1">
    <location>
        <begin position="167"/>
        <end position="177"/>
    </location>
</feature>
<sequence>MDIMIPIPATEFNFDSACSTPYMSAPSSPKRFGEYYSAPTSPIRGSAIYHDFNRFGGSASVIPFDWDENPQKPKSNDSEDDFAFDFDGKLERTSLTADELFDGGKIRPLIPQTRSQLSTAHYESTQKSQISSPRSPKSTIAQGKKMFWDAISPREKKESDSYSYSRDQTRKGSEQNRGRGRTTSVSHSSNSNRRETRSLSPLRVAEFAWEEQQQQQQQQQQNTKPTSWNSKNSSSSSSLKGSKKWRFSDFLLFRSASEGRAADKDPLRKYTALSKKNEDEKNSSFRSIDSTGSAASNSRRKGPVSAHELHYKVNRAVCEESKKKTYLPYKPGLLGCIGFNPTAYGLSQRL</sequence>
<evidence type="ECO:0000256" key="1">
    <source>
        <dbReference type="SAM" id="MobiDB-lite"/>
    </source>
</evidence>
<feature type="region of interest" description="Disordered" evidence="1">
    <location>
        <begin position="273"/>
        <end position="307"/>
    </location>
</feature>
<feature type="compositionally biased region" description="Polar residues" evidence="1">
    <location>
        <begin position="284"/>
        <end position="297"/>
    </location>
</feature>
<accession>A0A200PU79</accession>
<dbReference type="InterPro" id="IPR012442">
    <property type="entry name" value="DUF1645_plant"/>
</dbReference>
<dbReference type="FunCoup" id="A0A200PU79">
    <property type="interactions" value="119"/>
</dbReference>
<dbReference type="Proteomes" id="UP000195402">
    <property type="component" value="Unassembled WGS sequence"/>
</dbReference>
<dbReference type="OrthoDB" id="667051at2759"/>
<keyword evidence="3" id="KW-1185">Reference proteome</keyword>
<dbReference type="OMA" id="PLNGPRC"/>
<dbReference type="STRING" id="56857.A0A200PU79"/>
<protein>
    <submittedName>
        <fullName evidence="2">Uncharacterized protein</fullName>
    </submittedName>
</protein>
<gene>
    <name evidence="2" type="ORF">BVC80_9075g2</name>
</gene>
<dbReference type="AlphaFoldDB" id="A0A200PU79"/>
<reference evidence="2 3" key="1">
    <citation type="journal article" date="2017" name="Mol. Plant">
        <title>The Genome of Medicinal Plant Macleaya cordata Provides New Insights into Benzylisoquinoline Alkaloids Metabolism.</title>
        <authorList>
            <person name="Liu X."/>
            <person name="Liu Y."/>
            <person name="Huang P."/>
            <person name="Ma Y."/>
            <person name="Qing Z."/>
            <person name="Tang Q."/>
            <person name="Cao H."/>
            <person name="Cheng P."/>
            <person name="Zheng Y."/>
            <person name="Yuan Z."/>
            <person name="Zhou Y."/>
            <person name="Liu J."/>
            <person name="Tang Z."/>
            <person name="Zhuo Y."/>
            <person name="Zhang Y."/>
            <person name="Yu L."/>
            <person name="Huang J."/>
            <person name="Yang P."/>
            <person name="Peng Q."/>
            <person name="Zhang J."/>
            <person name="Jiang W."/>
            <person name="Zhang Z."/>
            <person name="Lin K."/>
            <person name="Ro D.K."/>
            <person name="Chen X."/>
            <person name="Xiong X."/>
            <person name="Shang Y."/>
            <person name="Huang S."/>
            <person name="Zeng J."/>
        </authorList>
    </citation>
    <scope>NUCLEOTIDE SEQUENCE [LARGE SCALE GENOMIC DNA]</scope>
    <source>
        <strain evidence="3">cv. BLH2017</strain>
        <tissue evidence="2">Root</tissue>
    </source>
</reference>
<dbReference type="Pfam" id="PF07816">
    <property type="entry name" value="DUF1645"/>
    <property type="match status" value="1"/>
</dbReference>
<feature type="compositionally biased region" description="Low complexity" evidence="1">
    <location>
        <begin position="212"/>
        <end position="240"/>
    </location>
</feature>
<organism evidence="2 3">
    <name type="scientific">Macleaya cordata</name>
    <name type="common">Five-seeded plume-poppy</name>
    <name type="synonym">Bocconia cordata</name>
    <dbReference type="NCBI Taxonomy" id="56857"/>
    <lineage>
        <taxon>Eukaryota</taxon>
        <taxon>Viridiplantae</taxon>
        <taxon>Streptophyta</taxon>
        <taxon>Embryophyta</taxon>
        <taxon>Tracheophyta</taxon>
        <taxon>Spermatophyta</taxon>
        <taxon>Magnoliopsida</taxon>
        <taxon>Ranunculales</taxon>
        <taxon>Papaveraceae</taxon>
        <taxon>Papaveroideae</taxon>
        <taxon>Macleaya</taxon>
    </lineage>
</organism>
<dbReference type="EMBL" id="MVGT01004037">
    <property type="protein sequence ID" value="OVA01768.1"/>
    <property type="molecule type" value="Genomic_DNA"/>
</dbReference>